<feature type="coiled-coil region" evidence="5">
    <location>
        <begin position="594"/>
        <end position="621"/>
    </location>
</feature>
<dbReference type="InterPro" id="IPR013083">
    <property type="entry name" value="Znf_RING/FYVE/PHD"/>
</dbReference>
<dbReference type="PANTHER" id="PTHR13510:SF44">
    <property type="entry name" value="RABENOSYN-5"/>
    <property type="match status" value="1"/>
</dbReference>
<evidence type="ECO:0000256" key="6">
    <source>
        <dbReference type="SAM" id="MobiDB-lite"/>
    </source>
</evidence>
<evidence type="ECO:0000256" key="1">
    <source>
        <dbReference type="ARBA" id="ARBA00022723"/>
    </source>
</evidence>
<evidence type="ECO:0000256" key="2">
    <source>
        <dbReference type="ARBA" id="ARBA00022771"/>
    </source>
</evidence>
<proteinExistence type="predicted"/>
<evidence type="ECO:0000256" key="5">
    <source>
        <dbReference type="SAM" id="Coils"/>
    </source>
</evidence>
<dbReference type="Gene3D" id="3.30.40.10">
    <property type="entry name" value="Zinc/RING finger domain, C3HC4 (zinc finger)"/>
    <property type="match status" value="1"/>
</dbReference>
<keyword evidence="5" id="KW-0175">Coiled coil</keyword>
<dbReference type="InterPro" id="IPR000306">
    <property type="entry name" value="Znf_FYVE"/>
</dbReference>
<dbReference type="CDD" id="cd15716">
    <property type="entry name" value="FYVE_RBNS5"/>
    <property type="match status" value="1"/>
</dbReference>
<dbReference type="EMBL" id="OC004119">
    <property type="protein sequence ID" value="CAD7264107.1"/>
    <property type="molecule type" value="Genomic_DNA"/>
</dbReference>
<feature type="region of interest" description="Disordered" evidence="6">
    <location>
        <begin position="87"/>
        <end position="108"/>
    </location>
</feature>
<dbReference type="SMART" id="SM00064">
    <property type="entry name" value="FYVE"/>
    <property type="match status" value="1"/>
</dbReference>
<sequence>MKNDGSPLWVEVKAAPRPVVTRTRPTGQTPKNIPSSESHYPYARCSKNTHIKVYSNTGHSKELWTEHQNSKKRTPGLANNQTTRKFLQKNSGQTPPPATDNPNTDSEVRCRPNTPSLFLLMPAQEKCLWVTSRGSNSLMPEKILAETYLEFYFIRGCFFYRADLLGKAKKKILKLDEDLLTSDTEQSQPHSNLSAGYGSFDSDPQTIGVSRSHTRYFREVRNTRVERYAAETNKLLIRLDKLLSDLPTDPVKRKAHEQAVVPWIDDKDVRLCPSCAKTFHMARRKHHCRLCGAVMCHDCTHFLPLAIAKKMTIPSFHHDNPGPSPNTPQSPVNQSVGLLRRSNSNSSLNSVLSLVDSVTGEQHFRLCIHCKQLLDTREKLKESRTAKPILSQFYDRLRAYLFETDELLAQYGKMCNSLNCGESTYHLEDAQRLRVKVLKLAESIDMLSNKIAVLGTKDVDNPPRGKALKLQQTIRSATTTYLKEQLITLPTLPTEQQLNVLRDRRRQEMTNRILQEKRRTLEAQTRVGEVRGKRNSQSPQNSSSPQRSSASPQRSVQVNLDAGWGPETAQMFDSDDPMIQQMNIIRNYIKQARTAHKYDEVSTLEQNLRELQEEYHRQQAETLADGDS</sequence>
<dbReference type="SUPFAM" id="SSF57903">
    <property type="entry name" value="FYVE/PHD zinc finger"/>
    <property type="match status" value="1"/>
</dbReference>
<dbReference type="InterPro" id="IPR052727">
    <property type="entry name" value="Rab4/Rab5_effector"/>
</dbReference>
<dbReference type="Gene3D" id="4.10.860.20">
    <property type="entry name" value="Rabenosyn, Rab binding domain"/>
    <property type="match status" value="1"/>
</dbReference>
<protein>
    <recommendedName>
        <fullName evidence="7">FYVE-type domain-containing protein</fullName>
    </recommendedName>
</protein>
<feature type="region of interest" description="Disordered" evidence="6">
    <location>
        <begin position="19"/>
        <end position="41"/>
    </location>
</feature>
<keyword evidence="3" id="KW-0862">Zinc</keyword>
<organism evidence="8">
    <name type="scientific">Timema shepardi</name>
    <name type="common">Walking stick</name>
    <dbReference type="NCBI Taxonomy" id="629360"/>
    <lineage>
        <taxon>Eukaryota</taxon>
        <taxon>Metazoa</taxon>
        <taxon>Ecdysozoa</taxon>
        <taxon>Arthropoda</taxon>
        <taxon>Hexapoda</taxon>
        <taxon>Insecta</taxon>
        <taxon>Pterygota</taxon>
        <taxon>Neoptera</taxon>
        <taxon>Polyneoptera</taxon>
        <taxon>Phasmatodea</taxon>
        <taxon>Timematodea</taxon>
        <taxon>Timematoidea</taxon>
        <taxon>Timematidae</taxon>
        <taxon>Timema</taxon>
    </lineage>
</organism>
<dbReference type="InterPro" id="IPR011011">
    <property type="entry name" value="Znf_FYVE_PHD"/>
</dbReference>
<gene>
    <name evidence="8" type="ORF">TSIB3V08_LOCUS8169</name>
</gene>
<dbReference type="AlphaFoldDB" id="A0A7R9B0Q4"/>
<accession>A0A7R9B0Q4</accession>
<feature type="domain" description="FYVE-type" evidence="7">
    <location>
        <begin position="266"/>
        <end position="300"/>
    </location>
</feature>
<dbReference type="PROSITE" id="PS50178">
    <property type="entry name" value="ZF_FYVE"/>
    <property type="match status" value="1"/>
</dbReference>
<dbReference type="Pfam" id="PF01363">
    <property type="entry name" value="FYVE"/>
    <property type="match status" value="1"/>
</dbReference>
<feature type="region of interest" description="Disordered" evidence="6">
    <location>
        <begin position="514"/>
        <end position="557"/>
    </location>
</feature>
<evidence type="ECO:0000256" key="4">
    <source>
        <dbReference type="PROSITE-ProRule" id="PRU00091"/>
    </source>
</evidence>
<keyword evidence="2 4" id="KW-0863">Zinc-finger</keyword>
<dbReference type="InterPro" id="IPR017455">
    <property type="entry name" value="Znf_FYVE-rel"/>
</dbReference>
<feature type="region of interest" description="Disordered" evidence="6">
    <location>
        <begin position="314"/>
        <end position="335"/>
    </location>
</feature>
<dbReference type="InterPro" id="IPR021565">
    <property type="entry name" value="Rbsn_Rab-bd"/>
</dbReference>
<evidence type="ECO:0000256" key="3">
    <source>
        <dbReference type="ARBA" id="ARBA00022833"/>
    </source>
</evidence>
<dbReference type="SUPFAM" id="SSF140125">
    <property type="entry name" value="Rabenosyn-5 Rab-binding domain-like"/>
    <property type="match status" value="1"/>
</dbReference>
<evidence type="ECO:0000259" key="7">
    <source>
        <dbReference type="PROSITE" id="PS50178"/>
    </source>
</evidence>
<dbReference type="PANTHER" id="PTHR13510">
    <property type="entry name" value="FYVE-FINGER-CONTAINING RAB5 EFFECTOR PROTEIN RABENOSYN-5-RELATED"/>
    <property type="match status" value="1"/>
</dbReference>
<dbReference type="InterPro" id="IPR036531">
    <property type="entry name" value="Rbsn_Rab-bd_sf"/>
</dbReference>
<dbReference type="GO" id="GO:0008270">
    <property type="term" value="F:zinc ion binding"/>
    <property type="evidence" value="ECO:0007669"/>
    <property type="project" value="UniProtKB-KW"/>
</dbReference>
<evidence type="ECO:0000313" key="8">
    <source>
        <dbReference type="EMBL" id="CAD7264107.1"/>
    </source>
</evidence>
<dbReference type="Pfam" id="PF11464">
    <property type="entry name" value="Rbsn"/>
    <property type="match status" value="1"/>
</dbReference>
<reference evidence="8" key="1">
    <citation type="submission" date="2020-11" db="EMBL/GenBank/DDBJ databases">
        <authorList>
            <person name="Tran Van P."/>
        </authorList>
    </citation>
    <scope>NUCLEOTIDE SEQUENCE</scope>
</reference>
<keyword evidence="1" id="KW-0479">Metal-binding</keyword>
<name>A0A7R9B0Q4_TIMSH</name>
<feature type="compositionally biased region" description="Low complexity" evidence="6">
    <location>
        <begin position="535"/>
        <end position="555"/>
    </location>
</feature>
<feature type="compositionally biased region" description="Polar residues" evidence="6">
    <location>
        <begin position="23"/>
        <end position="38"/>
    </location>
</feature>